<evidence type="ECO:0000313" key="2">
    <source>
        <dbReference type="EMBL" id="TMQ62856.1"/>
    </source>
</evidence>
<dbReference type="EMBL" id="VBOZ01000035">
    <property type="protein sequence ID" value="TMQ62856.1"/>
    <property type="molecule type" value="Genomic_DNA"/>
</dbReference>
<evidence type="ECO:0000256" key="1">
    <source>
        <dbReference type="SAM" id="SignalP"/>
    </source>
</evidence>
<evidence type="ECO:0000313" key="3">
    <source>
        <dbReference type="Proteomes" id="UP000317691"/>
    </source>
</evidence>
<comment type="caution">
    <text evidence="2">The sequence shown here is derived from an EMBL/GenBank/DDBJ whole genome shotgun (WGS) entry which is preliminary data.</text>
</comment>
<feature type="chain" id="PRO_5022154112" description="Transporter" evidence="1">
    <location>
        <begin position="24"/>
        <end position="322"/>
    </location>
</feature>
<sequence length="322" mass="34571">MYRRLMLLCAAALAFALPAAALASCGAENCPLDHASRWSEAPFSFDVSYQYIDQNQPRVGNDDASVGALPRHHDEIRTLNRATTGRASYRFAGAWSVSAALPYIERFHAHIHNHLGAPEYERWEYNGIGDLEVDGLRAFGGGEGRSRYFATAGVKMPTGVTDVRNEAGDQPEPAARPGSGSWDFLVGAGSEWRVGGTRADDSGSIPLRLSVTGRLNGRGTEEYRIGSQVQAHLASELPIGRTVAVLGQANFRVKGKDDVGASGLEEEDTGGSWLYLSPGLRVSTGSRASIYGLVQIPVYQRVNGIQLVSDANLYLGVTGGIF</sequence>
<keyword evidence="1" id="KW-0732">Signal</keyword>
<name>A0A538TGX3_UNCEI</name>
<protein>
    <recommendedName>
        <fullName evidence="4">Transporter</fullName>
    </recommendedName>
</protein>
<dbReference type="Proteomes" id="UP000317691">
    <property type="component" value="Unassembled WGS sequence"/>
</dbReference>
<reference evidence="2 3" key="1">
    <citation type="journal article" date="2019" name="Nat. Microbiol.">
        <title>Mediterranean grassland soil C-N compound turnover is dependent on rainfall and depth, and is mediated by genomically divergent microorganisms.</title>
        <authorList>
            <person name="Diamond S."/>
            <person name="Andeer P.F."/>
            <person name="Li Z."/>
            <person name="Crits-Christoph A."/>
            <person name="Burstein D."/>
            <person name="Anantharaman K."/>
            <person name="Lane K.R."/>
            <person name="Thomas B.C."/>
            <person name="Pan C."/>
            <person name="Northen T.R."/>
            <person name="Banfield J.F."/>
        </authorList>
    </citation>
    <scope>NUCLEOTIDE SEQUENCE [LARGE SCALE GENOMIC DNA]</scope>
    <source>
        <strain evidence="2">WS_9</strain>
    </source>
</reference>
<accession>A0A538TGX3</accession>
<organism evidence="2 3">
    <name type="scientific">Eiseniibacteriota bacterium</name>
    <dbReference type="NCBI Taxonomy" id="2212470"/>
    <lineage>
        <taxon>Bacteria</taxon>
        <taxon>Candidatus Eiseniibacteriota</taxon>
    </lineage>
</organism>
<feature type="signal peptide" evidence="1">
    <location>
        <begin position="1"/>
        <end position="23"/>
    </location>
</feature>
<dbReference type="PROSITE" id="PS51257">
    <property type="entry name" value="PROKAR_LIPOPROTEIN"/>
    <property type="match status" value="1"/>
</dbReference>
<gene>
    <name evidence="2" type="ORF">E6K79_11410</name>
</gene>
<evidence type="ECO:0008006" key="4">
    <source>
        <dbReference type="Google" id="ProtNLM"/>
    </source>
</evidence>
<dbReference type="AlphaFoldDB" id="A0A538TGX3"/>
<proteinExistence type="predicted"/>